<organism evidence="2 3">
    <name type="scientific">Parendozoicomonas haliclonae</name>
    <dbReference type="NCBI Taxonomy" id="1960125"/>
    <lineage>
        <taxon>Bacteria</taxon>
        <taxon>Pseudomonadati</taxon>
        <taxon>Pseudomonadota</taxon>
        <taxon>Gammaproteobacteria</taxon>
        <taxon>Oceanospirillales</taxon>
        <taxon>Endozoicomonadaceae</taxon>
        <taxon>Parendozoicomonas</taxon>
    </lineage>
</organism>
<name>A0A1X7AKQ2_9GAMM</name>
<keyword evidence="1" id="KW-1133">Transmembrane helix</keyword>
<gene>
    <name evidence="2" type="ORF">EHSB41UT_02448</name>
</gene>
<sequence length="75" mass="7842">MIGERLTALYIKSWLFLDQLKSDQRGVTAIEYALVAVAIAAVVGVVFSADGTNSLKGALQGAMQRLSNQLSGAGS</sequence>
<evidence type="ECO:0000256" key="1">
    <source>
        <dbReference type="SAM" id="Phobius"/>
    </source>
</evidence>
<evidence type="ECO:0000313" key="3">
    <source>
        <dbReference type="Proteomes" id="UP000196573"/>
    </source>
</evidence>
<reference evidence="2 3" key="1">
    <citation type="submission" date="2017-03" db="EMBL/GenBank/DDBJ databases">
        <authorList>
            <person name="Afonso C.L."/>
            <person name="Miller P.J."/>
            <person name="Scott M.A."/>
            <person name="Spackman E."/>
            <person name="Goraichik I."/>
            <person name="Dimitrov K.M."/>
            <person name="Suarez D.L."/>
            <person name="Swayne D.E."/>
        </authorList>
    </citation>
    <scope>NUCLEOTIDE SEQUENCE [LARGE SCALE GENOMIC DNA]</scope>
    <source>
        <strain evidence="2">SB41UT1</strain>
    </source>
</reference>
<dbReference type="Proteomes" id="UP000196573">
    <property type="component" value="Unassembled WGS sequence"/>
</dbReference>
<protein>
    <submittedName>
        <fullName evidence="2">Flp/Fap pilin component</fullName>
    </submittedName>
</protein>
<dbReference type="AlphaFoldDB" id="A0A1X7AKQ2"/>
<keyword evidence="1" id="KW-0472">Membrane</keyword>
<feature type="transmembrane region" description="Helical" evidence="1">
    <location>
        <begin position="29"/>
        <end position="49"/>
    </location>
</feature>
<accession>A0A1X7AKQ2</accession>
<keyword evidence="1" id="KW-0812">Transmembrane</keyword>
<dbReference type="Pfam" id="PF04964">
    <property type="entry name" value="Flp_Fap"/>
    <property type="match status" value="1"/>
</dbReference>
<evidence type="ECO:0000313" key="2">
    <source>
        <dbReference type="EMBL" id="SMA47527.1"/>
    </source>
</evidence>
<dbReference type="EMBL" id="FWPT01000005">
    <property type="protein sequence ID" value="SMA47527.1"/>
    <property type="molecule type" value="Genomic_DNA"/>
</dbReference>
<dbReference type="OrthoDB" id="5690605at2"/>
<proteinExistence type="predicted"/>
<keyword evidence="3" id="KW-1185">Reference proteome</keyword>
<dbReference type="InterPro" id="IPR007047">
    <property type="entry name" value="Flp_Fap"/>
</dbReference>